<dbReference type="Proteomes" id="UP000033647">
    <property type="component" value="Unassembled WGS sequence"/>
</dbReference>
<evidence type="ECO:0000313" key="7">
    <source>
        <dbReference type="EMBL" id="KJX99166.1"/>
    </source>
</evidence>
<evidence type="ECO:0000256" key="2">
    <source>
        <dbReference type="ARBA" id="ARBA00022679"/>
    </source>
</evidence>
<dbReference type="InterPro" id="IPR002123">
    <property type="entry name" value="Plipid/glycerol_acylTrfase"/>
</dbReference>
<comment type="similarity">
    <text evidence="1">Belongs to the 1-acyl-sn-glycerol-3-phosphate acyltransferase family.</text>
</comment>
<evidence type="ECO:0000256" key="4">
    <source>
        <dbReference type="SAM" id="MobiDB-lite"/>
    </source>
</evidence>
<dbReference type="SUPFAM" id="SSF69593">
    <property type="entry name" value="Glycerol-3-phosphate (1)-acyltransferase"/>
    <property type="match status" value="1"/>
</dbReference>
<dbReference type="AlphaFoldDB" id="A0A0F4GP30"/>
<organism evidence="7 8">
    <name type="scientific">Zymoseptoria brevis</name>
    <dbReference type="NCBI Taxonomy" id="1047168"/>
    <lineage>
        <taxon>Eukaryota</taxon>
        <taxon>Fungi</taxon>
        <taxon>Dikarya</taxon>
        <taxon>Ascomycota</taxon>
        <taxon>Pezizomycotina</taxon>
        <taxon>Dothideomycetes</taxon>
        <taxon>Dothideomycetidae</taxon>
        <taxon>Mycosphaerellales</taxon>
        <taxon>Mycosphaerellaceae</taxon>
        <taxon>Zymoseptoria</taxon>
    </lineage>
</organism>
<evidence type="ECO:0000256" key="5">
    <source>
        <dbReference type="SAM" id="Phobius"/>
    </source>
</evidence>
<protein>
    <submittedName>
        <fullName evidence="7">1-acyl-sn-glycerol-3-phosphate acyltransferase like protein</fullName>
    </submittedName>
</protein>
<dbReference type="PANTHER" id="PTHR10983:SF24">
    <property type="entry name" value="1-ACYLGLYCEROL-3-PHOSPHATE O-ACYLTRANSFERASE 3, ISOFORM E-RELATED"/>
    <property type="match status" value="1"/>
</dbReference>
<dbReference type="GO" id="GO:0012505">
    <property type="term" value="C:endomembrane system"/>
    <property type="evidence" value="ECO:0007669"/>
    <property type="project" value="TreeGrafter"/>
</dbReference>
<evidence type="ECO:0000256" key="1">
    <source>
        <dbReference type="ARBA" id="ARBA00008655"/>
    </source>
</evidence>
<dbReference type="SMART" id="SM00563">
    <property type="entry name" value="PlsC"/>
    <property type="match status" value="1"/>
</dbReference>
<dbReference type="GO" id="GO:0003841">
    <property type="term" value="F:1-acylglycerol-3-phosphate O-acyltransferase activity"/>
    <property type="evidence" value="ECO:0007669"/>
    <property type="project" value="TreeGrafter"/>
</dbReference>
<keyword evidence="2 7" id="KW-0808">Transferase</keyword>
<evidence type="ECO:0000256" key="3">
    <source>
        <dbReference type="ARBA" id="ARBA00023315"/>
    </source>
</evidence>
<keyword evidence="8" id="KW-1185">Reference proteome</keyword>
<keyword evidence="5" id="KW-0472">Membrane</keyword>
<reference evidence="7 8" key="1">
    <citation type="submission" date="2015-03" db="EMBL/GenBank/DDBJ databases">
        <title>RNA-seq based gene annotation and comparative genomics of four Zymoseptoria species reveal species-specific pathogenicity related genes and transposable element activity.</title>
        <authorList>
            <person name="Grandaubert J."/>
            <person name="Bhattacharyya A."/>
            <person name="Stukenbrock E.H."/>
        </authorList>
    </citation>
    <scope>NUCLEOTIDE SEQUENCE [LARGE SCALE GENOMIC DNA]</scope>
    <source>
        <strain evidence="7 8">Zb18110</strain>
    </source>
</reference>
<dbReference type="EMBL" id="LAFY01000362">
    <property type="protein sequence ID" value="KJX99166.1"/>
    <property type="molecule type" value="Genomic_DNA"/>
</dbReference>
<keyword evidence="5" id="KW-0812">Transmembrane</keyword>
<dbReference type="OrthoDB" id="189226at2759"/>
<name>A0A0F4GP30_9PEZI</name>
<accession>A0A0F4GP30</accession>
<feature type="transmembrane region" description="Helical" evidence="5">
    <location>
        <begin position="6"/>
        <end position="25"/>
    </location>
</feature>
<dbReference type="CDD" id="cd07990">
    <property type="entry name" value="LPLAT_LCLAT1-like"/>
    <property type="match status" value="1"/>
</dbReference>
<evidence type="ECO:0000259" key="6">
    <source>
        <dbReference type="SMART" id="SM00563"/>
    </source>
</evidence>
<evidence type="ECO:0000313" key="8">
    <source>
        <dbReference type="Proteomes" id="UP000033647"/>
    </source>
</evidence>
<dbReference type="STRING" id="1047168.A0A0F4GP30"/>
<gene>
    <name evidence="7" type="ORF">TI39_contig370g00008</name>
</gene>
<feature type="domain" description="Phospholipid/glycerol acyltransferase" evidence="6">
    <location>
        <begin position="89"/>
        <end position="211"/>
    </location>
</feature>
<keyword evidence="3 7" id="KW-0012">Acyltransferase</keyword>
<dbReference type="InterPro" id="IPR032098">
    <property type="entry name" value="Acyltransf_C"/>
</dbReference>
<sequence length="342" mass="39253">MDLGHLPTTLFLGLRSALFVLPWTVHLFLADLLLSLLLPLSLLAPTLVYHLSSHIAESVWRGVQLIFTRFNHAQIILSNASSLPHGESAIVVSNHIDWCDFYLIQELALKCGMLGRCRWFAKQQLKWVPFLGWGLWAMGMPLVSRRWMEDRREMERVFHGITERGWPTWLISFSESTRYTRAKHAQTTTWCREHSKPLPQHTLHPRTKGFVATVQALRAAPHVRAVYDVTIAYNHHRGQRRSSGDKGFMRPPTFLQTIFRPRIAEGWEIYVHVDRFELSELPESEEGLAAWLEGRWVVKGERLEGLRRAAEKCEAWSGDEMESARGGGKRVNGNGKVMGKKE</sequence>
<proteinExistence type="inferred from homology"/>
<feature type="region of interest" description="Disordered" evidence="4">
    <location>
        <begin position="317"/>
        <end position="342"/>
    </location>
</feature>
<feature type="compositionally biased region" description="Low complexity" evidence="4">
    <location>
        <begin position="331"/>
        <end position="342"/>
    </location>
</feature>
<keyword evidence="5" id="KW-1133">Transmembrane helix</keyword>
<dbReference type="Pfam" id="PF16076">
    <property type="entry name" value="Acyltransf_C"/>
    <property type="match status" value="1"/>
</dbReference>
<dbReference type="PANTHER" id="PTHR10983">
    <property type="entry name" value="1-ACYLGLYCEROL-3-PHOSPHATE ACYLTRANSFERASE-RELATED"/>
    <property type="match status" value="1"/>
</dbReference>
<dbReference type="Pfam" id="PF01553">
    <property type="entry name" value="Acyltransferase"/>
    <property type="match status" value="1"/>
</dbReference>
<comment type="caution">
    <text evidence="7">The sequence shown here is derived from an EMBL/GenBank/DDBJ whole genome shotgun (WGS) entry which is preliminary data.</text>
</comment>